<keyword evidence="7" id="KW-1185">Reference proteome</keyword>
<dbReference type="Pfam" id="PF04227">
    <property type="entry name" value="Indigoidine_A"/>
    <property type="match status" value="1"/>
</dbReference>
<dbReference type="InterPro" id="IPR022830">
    <property type="entry name" value="Indigdn_synthA-like"/>
</dbReference>
<dbReference type="Proteomes" id="UP001152798">
    <property type="component" value="Chromosome 5"/>
</dbReference>
<dbReference type="GO" id="GO:0016798">
    <property type="term" value="F:hydrolase activity, acting on glycosyl bonds"/>
    <property type="evidence" value="ECO:0007669"/>
    <property type="project" value="UniProtKB-KW"/>
</dbReference>
<evidence type="ECO:0000256" key="5">
    <source>
        <dbReference type="ARBA" id="ARBA00023295"/>
    </source>
</evidence>
<gene>
    <name evidence="6" type="ORF">NEZAVI_LOCUS11517</name>
</gene>
<dbReference type="Gene3D" id="3.40.1790.10">
    <property type="entry name" value="Indigoidine synthase domain"/>
    <property type="match status" value="1"/>
</dbReference>
<dbReference type="GO" id="GO:0046872">
    <property type="term" value="F:metal ion binding"/>
    <property type="evidence" value="ECO:0007669"/>
    <property type="project" value="UniProtKB-KW"/>
</dbReference>
<organism evidence="6 7">
    <name type="scientific">Nezara viridula</name>
    <name type="common">Southern green stink bug</name>
    <name type="synonym">Cimex viridulus</name>
    <dbReference type="NCBI Taxonomy" id="85310"/>
    <lineage>
        <taxon>Eukaryota</taxon>
        <taxon>Metazoa</taxon>
        <taxon>Ecdysozoa</taxon>
        <taxon>Arthropoda</taxon>
        <taxon>Hexapoda</taxon>
        <taxon>Insecta</taxon>
        <taxon>Pterygota</taxon>
        <taxon>Neoptera</taxon>
        <taxon>Paraneoptera</taxon>
        <taxon>Hemiptera</taxon>
        <taxon>Heteroptera</taxon>
        <taxon>Panheteroptera</taxon>
        <taxon>Pentatomomorpha</taxon>
        <taxon>Pentatomoidea</taxon>
        <taxon>Pentatomidae</taxon>
        <taxon>Pentatominae</taxon>
        <taxon>Nezara</taxon>
    </lineage>
</organism>
<dbReference type="OrthoDB" id="198885at2759"/>
<evidence type="ECO:0008006" key="8">
    <source>
        <dbReference type="Google" id="ProtNLM"/>
    </source>
</evidence>
<keyword evidence="5" id="KW-0326">Glycosidase</keyword>
<proteinExistence type="inferred from homology"/>
<reference evidence="6" key="1">
    <citation type="submission" date="2022-01" db="EMBL/GenBank/DDBJ databases">
        <authorList>
            <person name="King R."/>
        </authorList>
    </citation>
    <scope>NUCLEOTIDE SEQUENCE</scope>
</reference>
<evidence type="ECO:0000256" key="4">
    <source>
        <dbReference type="ARBA" id="ARBA00023239"/>
    </source>
</evidence>
<keyword evidence="3" id="KW-0464">Manganese</keyword>
<dbReference type="PANTHER" id="PTHR42909">
    <property type="entry name" value="ZGC:136858"/>
    <property type="match status" value="1"/>
</dbReference>
<evidence type="ECO:0000256" key="3">
    <source>
        <dbReference type="ARBA" id="ARBA00023211"/>
    </source>
</evidence>
<dbReference type="GO" id="GO:0004730">
    <property type="term" value="F:pseudouridylate synthase activity"/>
    <property type="evidence" value="ECO:0007669"/>
    <property type="project" value="InterPro"/>
</dbReference>
<evidence type="ECO:0000313" key="6">
    <source>
        <dbReference type="EMBL" id="CAH1402772.1"/>
    </source>
</evidence>
<dbReference type="PANTHER" id="PTHR42909:SF1">
    <property type="entry name" value="CARBOHYDRATE KINASE PFKB DOMAIN-CONTAINING PROTEIN"/>
    <property type="match status" value="1"/>
</dbReference>
<evidence type="ECO:0000313" key="7">
    <source>
        <dbReference type="Proteomes" id="UP001152798"/>
    </source>
</evidence>
<protein>
    <recommendedName>
        <fullName evidence="8">Pseudouridine-5'-phosphate glycosidase</fullName>
    </recommendedName>
</protein>
<evidence type="ECO:0000256" key="1">
    <source>
        <dbReference type="ARBA" id="ARBA00022723"/>
    </source>
</evidence>
<keyword evidence="2" id="KW-0378">Hydrolase</keyword>
<name>A0A9P0HJ82_NEZVI</name>
<dbReference type="GO" id="GO:0005737">
    <property type="term" value="C:cytoplasm"/>
    <property type="evidence" value="ECO:0007669"/>
    <property type="project" value="TreeGrafter"/>
</dbReference>
<keyword evidence="4" id="KW-0456">Lyase</keyword>
<evidence type="ECO:0000256" key="2">
    <source>
        <dbReference type="ARBA" id="ARBA00022801"/>
    </source>
</evidence>
<dbReference type="HAMAP" id="MF_01876">
    <property type="entry name" value="PsiMP_glycosidase"/>
    <property type="match status" value="1"/>
</dbReference>
<dbReference type="SUPFAM" id="SSF110581">
    <property type="entry name" value="Indigoidine synthase A-like"/>
    <property type="match status" value="1"/>
</dbReference>
<dbReference type="InterPro" id="IPR007342">
    <property type="entry name" value="PsuG"/>
</dbReference>
<keyword evidence="1" id="KW-0479">Metal-binding</keyword>
<dbReference type="EMBL" id="OV725081">
    <property type="protein sequence ID" value="CAH1402772.1"/>
    <property type="molecule type" value="Genomic_DNA"/>
</dbReference>
<accession>A0A9P0HJ82</accession>
<dbReference type="AlphaFoldDB" id="A0A9P0HJ82"/>
<sequence>MSFLRASFKLKDTLSKRGSSLIDISEEVLAALNEKKPVIALESTILTHGMPPPHNLNTAVAVEGIVRDQGVVPATVAVIGGRIKVGLSKEQLSHLADPNTPKVKTSRRDYPFVLSKKLNGGTTVSGTILVAKAVGINIFVTGGIGGVHRNGENTLDISADLNELGRNCILTVCSGVKSILDIERTLEYLETQGVCVACYGGSLTFPAFYSKDSGYTAPYQVQDPREAARLLKAALDLNISSGVLLAVPVPKEFSIEYDTMEAHIELALRKAQREHKFGKDITPFLLQELANITDGKSLETNMALIKNNALVGGKIAKELSNLPEKPFSVTTTRKYPVVIGGSNLDSVINLNDDIKVSLYFIFFVILSCNFRIHIKLSLMFNI</sequence>